<name>A0A4P9Y638_9FUNG</name>
<protein>
    <recommendedName>
        <fullName evidence="2">BTB domain-containing protein</fullName>
    </recommendedName>
</protein>
<dbReference type="InterPro" id="IPR000210">
    <property type="entry name" value="BTB/POZ_dom"/>
</dbReference>
<proteinExistence type="predicted"/>
<dbReference type="OrthoDB" id="6359816at2759"/>
<evidence type="ECO:0000313" key="3">
    <source>
        <dbReference type="EMBL" id="RKP14477.1"/>
    </source>
</evidence>
<keyword evidence="4" id="KW-1185">Reference proteome</keyword>
<feature type="region of interest" description="Disordered" evidence="1">
    <location>
        <begin position="1"/>
        <end position="20"/>
    </location>
</feature>
<dbReference type="Gene3D" id="3.30.710.10">
    <property type="entry name" value="Potassium Channel Kv1.1, Chain A"/>
    <property type="match status" value="1"/>
</dbReference>
<dbReference type="CDD" id="cd18186">
    <property type="entry name" value="BTB_POZ_ZBTB_KLHL-like"/>
    <property type="match status" value="1"/>
</dbReference>
<dbReference type="SUPFAM" id="SSF54695">
    <property type="entry name" value="POZ domain"/>
    <property type="match status" value="1"/>
</dbReference>
<gene>
    <name evidence="3" type="ORF">BJ684DRAFT_15198</name>
</gene>
<dbReference type="InterPro" id="IPR011333">
    <property type="entry name" value="SKP1/BTB/POZ_sf"/>
</dbReference>
<feature type="domain" description="BTB" evidence="2">
    <location>
        <begin position="111"/>
        <end position="204"/>
    </location>
</feature>
<organism evidence="3 4">
    <name type="scientific">Piptocephalis cylindrospora</name>
    <dbReference type="NCBI Taxonomy" id="1907219"/>
    <lineage>
        <taxon>Eukaryota</taxon>
        <taxon>Fungi</taxon>
        <taxon>Fungi incertae sedis</taxon>
        <taxon>Zoopagomycota</taxon>
        <taxon>Zoopagomycotina</taxon>
        <taxon>Zoopagomycetes</taxon>
        <taxon>Zoopagales</taxon>
        <taxon>Piptocephalidaceae</taxon>
        <taxon>Piptocephalis</taxon>
    </lineage>
</organism>
<accession>A0A4P9Y638</accession>
<evidence type="ECO:0000259" key="2">
    <source>
        <dbReference type="PROSITE" id="PS50097"/>
    </source>
</evidence>
<dbReference type="Proteomes" id="UP000267251">
    <property type="component" value="Unassembled WGS sequence"/>
</dbReference>
<dbReference type="PROSITE" id="PS50097">
    <property type="entry name" value="BTB"/>
    <property type="match status" value="1"/>
</dbReference>
<reference evidence="4" key="1">
    <citation type="journal article" date="2018" name="Nat. Microbiol.">
        <title>Leveraging single-cell genomics to expand the fungal tree of life.</title>
        <authorList>
            <person name="Ahrendt S.R."/>
            <person name="Quandt C.A."/>
            <person name="Ciobanu D."/>
            <person name="Clum A."/>
            <person name="Salamov A."/>
            <person name="Andreopoulos B."/>
            <person name="Cheng J.F."/>
            <person name="Woyke T."/>
            <person name="Pelin A."/>
            <person name="Henrissat B."/>
            <person name="Reynolds N.K."/>
            <person name="Benny G.L."/>
            <person name="Smith M.E."/>
            <person name="James T.Y."/>
            <person name="Grigoriev I.V."/>
        </authorList>
    </citation>
    <scope>NUCLEOTIDE SEQUENCE [LARGE SCALE GENOMIC DNA]</scope>
</reference>
<evidence type="ECO:0000313" key="4">
    <source>
        <dbReference type="Proteomes" id="UP000267251"/>
    </source>
</evidence>
<sequence>MTVSSLDAESPISTSKHTQNTSNCLGDHLVSFLRLTSEEGSVPAAFADLPLKICHNTKNQGDKDIQLWGHSVLVEQANPGVRKDISSLNELYQAYASIKTLTSLQGRDDTADVDLVMPKSSNDESDHGATPIPISKGFFPAHRVVLAARIPYFRAQLFHAKSFQAGPESLVNPKDEGLMRPRLGWPPSITRKAASTIIDWVYTDIMPKCLTVRETIEVWRAADYLLIEPLATLLLTWLTGSGVHNFQCHCHRCIELHLPSLLSLTAFPSAPALDEVRRKVQGWFQLRWPFLLGKKAFGALKPQVRRVWQDYLVNICSDPKNHEPILAWVLGQGAVERDLGDNSLRPWAREVRTTLEEWRDRVHASFINELEQIMQTSLWKGVWEGTEKYPGGNEELSKLIRQACTHDRVLDLWSTVSQAVYVAPYTPGPLPSPSLLEASKHLQGIIVHWILAKGEERWRVLADQGLFSRMDRRFLPSLLGALGIEEVDVMPPSSPMSPPEYHSSEKPICVGDRDQERMMEVLTEEGILMQRGPNKACSSSIDYVNGSKL</sequence>
<dbReference type="EMBL" id="KZ987829">
    <property type="protein sequence ID" value="RKP14477.1"/>
    <property type="molecule type" value="Genomic_DNA"/>
</dbReference>
<dbReference type="AlphaFoldDB" id="A0A4P9Y638"/>
<evidence type="ECO:0000256" key="1">
    <source>
        <dbReference type="SAM" id="MobiDB-lite"/>
    </source>
</evidence>